<dbReference type="AlphaFoldDB" id="A0AAD3TTW6"/>
<dbReference type="InterPro" id="IPR027267">
    <property type="entry name" value="AH/BAR_dom_sf"/>
</dbReference>
<keyword evidence="4" id="KW-1185">Reference proteome</keyword>
<dbReference type="GO" id="GO:0031991">
    <property type="term" value="P:regulation of actomyosin contractile ring contraction"/>
    <property type="evidence" value="ECO:0007669"/>
    <property type="project" value="TreeGrafter"/>
</dbReference>
<proteinExistence type="predicted"/>
<feature type="region of interest" description="Disordered" evidence="1">
    <location>
        <begin position="874"/>
        <end position="937"/>
    </location>
</feature>
<feature type="compositionally biased region" description="Basic and acidic residues" evidence="1">
    <location>
        <begin position="1"/>
        <end position="10"/>
    </location>
</feature>
<feature type="region of interest" description="Disordered" evidence="1">
    <location>
        <begin position="241"/>
        <end position="296"/>
    </location>
</feature>
<feature type="compositionally biased region" description="Low complexity" evidence="1">
    <location>
        <begin position="881"/>
        <end position="902"/>
    </location>
</feature>
<dbReference type="Gene3D" id="1.20.900.10">
    <property type="entry name" value="Dbl homology (DH) domain"/>
    <property type="match status" value="1"/>
</dbReference>
<feature type="compositionally biased region" description="Low complexity" evidence="1">
    <location>
        <begin position="528"/>
        <end position="542"/>
    </location>
</feature>
<accession>A0AAD3TTW6</accession>
<dbReference type="InterPro" id="IPR051492">
    <property type="entry name" value="Dynamin-Rho_GEF"/>
</dbReference>
<evidence type="ECO:0000313" key="3">
    <source>
        <dbReference type="EMBL" id="GMK56744.1"/>
    </source>
</evidence>
<feature type="region of interest" description="Disordered" evidence="1">
    <location>
        <begin position="527"/>
        <end position="546"/>
    </location>
</feature>
<sequence length="1124" mass="123728">MQFGDSHPDSEIETASSSRDFLSTYSPESTPLSAPASSVNLWAAGARYDSPPEETGTGLPMRRGSDQQEMLVDGTFWRGQKRHSTLQTPAQLDEHPTMRSPSMPQIGPNRVPNGSTPEVEARLSSPPDLPRSNTAPSDASLHPPTAFPQREMTTWRKSMLIASAPGTRSPSFNQMSHRSHLLREIANTERAHATDLALIRDAYIGQFLRPDSGVQHGSEASTPPMDSLRHSRRSSAFGLPIEELGWRTSGHQGDAPRRTSSHQGDSGLRTSGYEGTPWRTSGHERRTSVADPGWSNTWNGIMSQAVKSPRDNGGSAVDLNYSSSGAAWSSTSLSPSPNVPSTPSSMNGAARFGLVRPLSQADIKAVFLNISALAAVSDALATGFEAALGNGDDESPTPGGEGASDRLGEAFLKALPGLRPLYTYYCSRQAQARARLQELQNDPSYSAHLNECWDKVKAHTHAWNLDSMLIKPVQRVTKYPLLFEDLFSCTTRTHPDYFAIRQAAEGARSLALEVDEAKRRKDVISSVMSGRPSAMSGRSSSSINMVKEPKRGGGGRLLGRFKKEKASPSGHDQSAVLYITPYAESQLKDLGKRLSDCERNVRRLLVELPDWCEATRLLLRQKMEINIYFLKWYALGRRVTNDNRIEKVARFSGVLDNILTGVWEDMNQTVRNSIVVNLEKLHETTKNPLAIIAKLLEKSDVYSRYVGMRQAKKSIDKILLQEVSEYVTVHSQLLEELPAFLEGFTRIYEMSLGAFVTAQSKYFETLRDTLALFSAQFLTEPTEMAMVGDTIKECRKQWERAELAALSFVFQASLASPHTLIRRSLFNVANDAKRYSVGPFVIGTVVKSAASVRPELRPDSGSIFGSLIRRASNRDRRRESSSSLFDSRGGSGSSSSNPSVRSTMIKRSSMRVNSASARSSATHSQSEDNERHSFGLPRIPMTDTKFVFDNLSLGNEKNEATYVAVPPVTYQQQDMGLSALGLGDTTPPTDVYYLKSPQPDGYFVQQPHEPSGDDVTPEMYIKPMGVEEPDAGETWREEQVLYSCCAVADFDPVELGEPRFNGLRFLPLLAGDMVDIFHEIGRIAELPGFPYSRAGVDNDGAVIARSESGRIGVAMCSFLEPVRS</sequence>
<dbReference type="GO" id="GO:0005085">
    <property type="term" value="F:guanyl-nucleotide exchange factor activity"/>
    <property type="evidence" value="ECO:0007669"/>
    <property type="project" value="InterPro"/>
</dbReference>
<feature type="compositionally biased region" description="Polar residues" evidence="1">
    <location>
        <begin position="13"/>
        <end position="40"/>
    </location>
</feature>
<dbReference type="GO" id="GO:0032955">
    <property type="term" value="P:regulation of division septum assembly"/>
    <property type="evidence" value="ECO:0007669"/>
    <property type="project" value="TreeGrafter"/>
</dbReference>
<dbReference type="SUPFAM" id="SSF103657">
    <property type="entry name" value="BAR/IMD domain-like"/>
    <property type="match status" value="1"/>
</dbReference>
<dbReference type="InterPro" id="IPR035899">
    <property type="entry name" value="DBL_dom_sf"/>
</dbReference>
<feature type="region of interest" description="Disordered" evidence="1">
    <location>
        <begin position="81"/>
        <end position="145"/>
    </location>
</feature>
<evidence type="ECO:0000313" key="4">
    <source>
        <dbReference type="Proteomes" id="UP001222932"/>
    </source>
</evidence>
<dbReference type="EMBL" id="BTCM01000003">
    <property type="protein sequence ID" value="GMK56744.1"/>
    <property type="molecule type" value="Genomic_DNA"/>
</dbReference>
<reference evidence="3" key="1">
    <citation type="journal article" date="2023" name="BMC Genomics">
        <title>Chromosome-level genome assemblies of Cutaneotrichosporon spp. (Trichosporonales, Basidiomycota) reveal imbalanced evolution between nucleotide sequences and chromosome synteny.</title>
        <authorList>
            <person name="Kobayashi Y."/>
            <person name="Kayamori A."/>
            <person name="Aoki K."/>
            <person name="Shiwa Y."/>
            <person name="Matsutani M."/>
            <person name="Fujita N."/>
            <person name="Sugita T."/>
            <person name="Iwasaki W."/>
            <person name="Tanaka N."/>
            <person name="Takashima M."/>
        </authorList>
    </citation>
    <scope>NUCLEOTIDE SEQUENCE</scope>
    <source>
        <strain evidence="3">HIS016</strain>
    </source>
</reference>
<dbReference type="CDD" id="cd00160">
    <property type="entry name" value="RhoGEF"/>
    <property type="match status" value="1"/>
</dbReference>
<dbReference type="PROSITE" id="PS50010">
    <property type="entry name" value="DH_2"/>
    <property type="match status" value="1"/>
</dbReference>
<feature type="region of interest" description="Disordered" evidence="1">
    <location>
        <begin position="1"/>
        <end position="67"/>
    </location>
</feature>
<reference evidence="3" key="2">
    <citation type="submission" date="2023-06" db="EMBL/GenBank/DDBJ databases">
        <authorList>
            <person name="Kobayashi Y."/>
            <person name="Kayamori A."/>
            <person name="Aoki K."/>
            <person name="Shiwa Y."/>
            <person name="Fujita N."/>
            <person name="Sugita T."/>
            <person name="Iwasaki W."/>
            <person name="Tanaka N."/>
            <person name="Takashima M."/>
        </authorList>
    </citation>
    <scope>NUCLEOTIDE SEQUENCE</scope>
    <source>
        <strain evidence="3">HIS016</strain>
    </source>
</reference>
<comment type="caution">
    <text evidence="3">The sequence shown here is derived from an EMBL/GenBank/DDBJ whole genome shotgun (WGS) entry which is preliminary data.</text>
</comment>
<dbReference type="SMART" id="SM00325">
    <property type="entry name" value="RhoGEF"/>
    <property type="match status" value="1"/>
</dbReference>
<evidence type="ECO:0000256" key="1">
    <source>
        <dbReference type="SAM" id="MobiDB-lite"/>
    </source>
</evidence>
<organism evidence="3 4">
    <name type="scientific">Cutaneotrichosporon spelunceum</name>
    <dbReference type="NCBI Taxonomy" id="1672016"/>
    <lineage>
        <taxon>Eukaryota</taxon>
        <taxon>Fungi</taxon>
        <taxon>Dikarya</taxon>
        <taxon>Basidiomycota</taxon>
        <taxon>Agaricomycotina</taxon>
        <taxon>Tremellomycetes</taxon>
        <taxon>Trichosporonales</taxon>
        <taxon>Trichosporonaceae</taxon>
        <taxon>Cutaneotrichosporon</taxon>
    </lineage>
</organism>
<feature type="domain" description="DH" evidence="2">
    <location>
        <begin position="177"/>
        <end position="517"/>
    </location>
</feature>
<dbReference type="PANTHER" id="PTHR22834:SF20">
    <property type="entry name" value="SH3 DOMAIN-CONTAINING PROTEIN"/>
    <property type="match status" value="1"/>
</dbReference>
<dbReference type="Pfam" id="PF00621">
    <property type="entry name" value="RhoGEF"/>
    <property type="match status" value="1"/>
</dbReference>
<feature type="compositionally biased region" description="Polar residues" evidence="1">
    <location>
        <begin position="910"/>
        <end position="924"/>
    </location>
</feature>
<evidence type="ECO:0000259" key="2">
    <source>
        <dbReference type="PROSITE" id="PS50010"/>
    </source>
</evidence>
<protein>
    <recommendedName>
        <fullName evidence="2">DH domain-containing protein</fullName>
    </recommendedName>
</protein>
<dbReference type="GO" id="GO:0005737">
    <property type="term" value="C:cytoplasm"/>
    <property type="evidence" value="ECO:0007669"/>
    <property type="project" value="TreeGrafter"/>
</dbReference>
<dbReference type="Proteomes" id="UP001222932">
    <property type="component" value="Unassembled WGS sequence"/>
</dbReference>
<name>A0AAD3TTW6_9TREE</name>
<dbReference type="Gene3D" id="1.20.1270.60">
    <property type="entry name" value="Arfaptin homology (AH) domain/BAR domain"/>
    <property type="match status" value="1"/>
</dbReference>
<gene>
    <name evidence="3" type="ORF">CspeluHIS016_0305840</name>
</gene>
<dbReference type="PANTHER" id="PTHR22834">
    <property type="entry name" value="NUCLEAR FUSION PROTEIN FUS2"/>
    <property type="match status" value="1"/>
</dbReference>
<feature type="region of interest" description="Disordered" evidence="1">
    <location>
        <begin position="213"/>
        <end position="232"/>
    </location>
</feature>
<dbReference type="SUPFAM" id="SSF48065">
    <property type="entry name" value="DBL homology domain (DH-domain)"/>
    <property type="match status" value="1"/>
</dbReference>
<dbReference type="InterPro" id="IPR000219">
    <property type="entry name" value="DH_dom"/>
</dbReference>